<protein>
    <submittedName>
        <fullName evidence="6">Hemerythrin-like metal-binding domain protein</fullName>
    </submittedName>
</protein>
<evidence type="ECO:0000256" key="1">
    <source>
        <dbReference type="ARBA" id="ARBA00010587"/>
    </source>
</evidence>
<evidence type="ECO:0000313" key="6">
    <source>
        <dbReference type="EMBL" id="AJD01624.1"/>
    </source>
</evidence>
<dbReference type="Proteomes" id="UP000031130">
    <property type="component" value="Chromosome"/>
</dbReference>
<dbReference type="PROSITE" id="PS00550">
    <property type="entry name" value="HEMERYTHRINS"/>
    <property type="match status" value="1"/>
</dbReference>
<dbReference type="InterPro" id="IPR035938">
    <property type="entry name" value="Hemerythrin-like_sf"/>
</dbReference>
<evidence type="ECO:0000256" key="4">
    <source>
        <dbReference type="ARBA" id="ARBA00023004"/>
    </source>
</evidence>
<dbReference type="InterPro" id="IPR012312">
    <property type="entry name" value="Hemerythrin-like"/>
</dbReference>
<dbReference type="InterPro" id="IPR050669">
    <property type="entry name" value="Hemerythrin"/>
</dbReference>
<dbReference type="InterPro" id="IPR016131">
    <property type="entry name" value="Haemerythrin_Fe_BS"/>
</dbReference>
<dbReference type="GO" id="GO:0046872">
    <property type="term" value="F:metal ion binding"/>
    <property type="evidence" value="ECO:0007669"/>
    <property type="project" value="UniProtKB-KW"/>
</dbReference>
<proteinExistence type="inferred from homology"/>
<dbReference type="EMBL" id="CP007775">
    <property type="protein sequence ID" value="AJD01624.1"/>
    <property type="molecule type" value="Genomic_DNA"/>
</dbReference>
<gene>
    <name evidence="6" type="ORF">UPTC3659_0776</name>
</gene>
<keyword evidence="2" id="KW-0813">Transport</keyword>
<dbReference type="NCBIfam" id="NF033749">
    <property type="entry name" value="bact_hemeryth"/>
    <property type="match status" value="1"/>
</dbReference>
<dbReference type="Pfam" id="PF01814">
    <property type="entry name" value="Hemerythrin"/>
    <property type="match status" value="1"/>
</dbReference>
<comment type="similarity">
    <text evidence="1">Belongs to the hemerythrin family.</text>
</comment>
<organism evidence="6 7">
    <name type="scientific">Campylobacter lari NCTC 11845</name>
    <dbReference type="NCBI Taxonomy" id="1388749"/>
    <lineage>
        <taxon>Bacteria</taxon>
        <taxon>Pseudomonadati</taxon>
        <taxon>Campylobacterota</taxon>
        <taxon>Epsilonproteobacteria</taxon>
        <taxon>Campylobacterales</taxon>
        <taxon>Campylobacteraceae</taxon>
        <taxon>Campylobacter</taxon>
    </lineage>
</organism>
<evidence type="ECO:0000313" key="7">
    <source>
        <dbReference type="Proteomes" id="UP000031130"/>
    </source>
</evidence>
<dbReference type="OrthoDB" id="9774644at2"/>
<dbReference type="PANTHER" id="PTHR37164:SF1">
    <property type="entry name" value="BACTERIOHEMERYTHRIN"/>
    <property type="match status" value="1"/>
</dbReference>
<dbReference type="CDD" id="cd12107">
    <property type="entry name" value="Hemerythrin"/>
    <property type="match status" value="1"/>
</dbReference>
<reference evidence="6 7" key="1">
    <citation type="journal article" date="2014" name="Genome Biol. Evol.">
        <title>Comparative Genomics of the Campylobacter lari Group.</title>
        <authorList>
            <person name="Miller W.G."/>
            <person name="Yee E."/>
            <person name="Chapman M.H."/>
            <person name="Smith T.P."/>
            <person name="Bono J.L."/>
            <person name="Huynh S."/>
            <person name="Parker C.T."/>
            <person name="Vandamme P."/>
            <person name="Luong K."/>
            <person name="Korlach J."/>
        </authorList>
    </citation>
    <scope>NUCLEOTIDE SEQUENCE [LARGE SCALE GENOMIC DNA]</scope>
    <source>
        <strain evidence="7">RM3659</strain>
    </source>
</reference>
<feature type="domain" description="Hemerythrin-like" evidence="5">
    <location>
        <begin position="13"/>
        <end position="124"/>
    </location>
</feature>
<evidence type="ECO:0000259" key="5">
    <source>
        <dbReference type="Pfam" id="PF01814"/>
    </source>
</evidence>
<evidence type="ECO:0000256" key="2">
    <source>
        <dbReference type="ARBA" id="ARBA00022621"/>
    </source>
</evidence>
<keyword evidence="2" id="KW-0561">Oxygen transport</keyword>
<dbReference type="KEGG" id="cln:UPTC3659_0776"/>
<dbReference type="HOGENOM" id="CLU_086902_0_0_7"/>
<dbReference type="InterPro" id="IPR012827">
    <property type="entry name" value="Hemerythrin_metal-bd"/>
</dbReference>
<keyword evidence="3" id="KW-0479">Metal-binding</keyword>
<dbReference type="Gene3D" id="1.20.120.50">
    <property type="entry name" value="Hemerythrin-like"/>
    <property type="match status" value="1"/>
</dbReference>
<dbReference type="NCBIfam" id="TIGR02481">
    <property type="entry name" value="hemeryth_dom"/>
    <property type="match status" value="1"/>
</dbReference>
<dbReference type="SUPFAM" id="SSF47188">
    <property type="entry name" value="Hemerythrin-like"/>
    <property type="match status" value="1"/>
</dbReference>
<accession>A0A0A8HUP4</accession>
<dbReference type="PANTHER" id="PTHR37164">
    <property type="entry name" value="BACTERIOHEMERYTHRIN"/>
    <property type="match status" value="1"/>
</dbReference>
<sequence length="196" mass="23113">MIKWAKEYSVHNKTIDEQHKALFDIAKKAYLIAENHASISEIKSVLSELFEYVKTHFKDEEAYMESIAYPDLEHHKKIHQEITSSLVTLVKNIKTVNEFKAQLNIITEKWLLEHILKEDMKYYKYEKQKQLQAKESSFEKDTSFTESTFEEIIPKYIIYVCGCLNEKHKIPHSVHLQILDGAKYNCKVCKKTIRIA</sequence>
<name>A0A0A8HUP4_CAMLA</name>
<dbReference type="RefSeq" id="WP_039618122.1">
    <property type="nucleotide sequence ID" value="NZ_CP007775.1"/>
</dbReference>
<dbReference type="AlphaFoldDB" id="A0A0A8HUP4"/>
<evidence type="ECO:0000256" key="3">
    <source>
        <dbReference type="ARBA" id="ARBA00022723"/>
    </source>
</evidence>
<dbReference type="GO" id="GO:0005344">
    <property type="term" value="F:oxygen carrier activity"/>
    <property type="evidence" value="ECO:0007669"/>
    <property type="project" value="UniProtKB-KW"/>
</dbReference>
<keyword evidence="4" id="KW-0408">Iron</keyword>